<dbReference type="RefSeq" id="WP_257858154.1">
    <property type="nucleotide sequence ID" value="NZ_CP102515.1"/>
</dbReference>
<reference evidence="2" key="1">
    <citation type="submission" date="2022-08" db="EMBL/GenBank/DDBJ databases">
        <authorList>
            <person name="Tian L."/>
        </authorList>
    </citation>
    <scope>NUCLEOTIDE SEQUENCE</scope>
    <source>
        <strain evidence="2">CM253</strain>
        <plasmid evidence="2">unnamed1</plasmid>
    </source>
</reference>
<dbReference type="EMBL" id="CP102515">
    <property type="protein sequence ID" value="UUY52409.1"/>
    <property type="molecule type" value="Genomic_DNA"/>
</dbReference>
<evidence type="ECO:0000313" key="3">
    <source>
        <dbReference type="Proteomes" id="UP001057738"/>
    </source>
</evidence>
<proteinExistence type="predicted"/>
<evidence type="ECO:0000313" key="2">
    <source>
        <dbReference type="EMBL" id="UUY52409.1"/>
    </source>
</evidence>
<dbReference type="GeneID" id="95578680"/>
<feature type="region of interest" description="Disordered" evidence="1">
    <location>
        <begin position="190"/>
        <end position="209"/>
    </location>
</feature>
<evidence type="ECO:0008006" key="4">
    <source>
        <dbReference type="Google" id="ProtNLM"/>
    </source>
</evidence>
<accession>A0ABY5Q7X7</accession>
<dbReference type="Proteomes" id="UP001057738">
    <property type="component" value="Plasmid unnamed1"/>
</dbReference>
<gene>
    <name evidence="2" type="ORF">NRK68_34655</name>
</gene>
<keyword evidence="2" id="KW-0614">Plasmid</keyword>
<keyword evidence="3" id="KW-1185">Reference proteome</keyword>
<dbReference type="InterPro" id="IPR013325">
    <property type="entry name" value="RNA_pol_sigma_r2"/>
</dbReference>
<evidence type="ECO:0000256" key="1">
    <source>
        <dbReference type="SAM" id="MobiDB-lite"/>
    </source>
</evidence>
<protein>
    <recommendedName>
        <fullName evidence="4">RNA polymerase sigma-70 region 2 domain-containing protein</fullName>
    </recommendedName>
</protein>
<name>A0ABY5Q7X7_9ACTN</name>
<geneLocation type="plasmid" evidence="2 3">
    <name>unnamed1</name>
</geneLocation>
<dbReference type="SUPFAM" id="SSF88946">
    <property type="entry name" value="Sigma2 domain of RNA polymerase sigma factors"/>
    <property type="match status" value="1"/>
</dbReference>
<sequence length="349" mass="37938">MEDAASPELLVDGMPDVQPLEAPAIALPGRELAEALHHDQYPALVRFLLFAGASWPEAQDAAQDAFTKMCTPGLTISRPIAWLRTVAWRSWVSQKVRPEDAFAELPEPEVSLRWHTPAQAAEIGEEGRQVMAQLLKLPSPRCLGVEPRRLHHRGERAGHGHRAGGCSPEPLTRPHGAEGEVPALQRIPRRRSAEGRIMSSDAPRSGAGAHSGTLEALLVSLHRDVGRAVLDRLAAQGGVPDLQDPPATLARMPWSAHHATGAAVAERLSRETIEADDERHLPSAARLPTHGPLTGRLASVPLKYRREALRLAHIYWPTDLTMVVQAALTTVESLTHLLEADELLPEVAP</sequence>
<feature type="region of interest" description="Disordered" evidence="1">
    <location>
        <begin position="154"/>
        <end position="178"/>
    </location>
</feature>
<organism evidence="2 3">
    <name type="scientific">Streptomyces yangpuensis</name>
    <dbReference type="NCBI Taxonomy" id="1648182"/>
    <lineage>
        <taxon>Bacteria</taxon>
        <taxon>Bacillati</taxon>
        <taxon>Actinomycetota</taxon>
        <taxon>Actinomycetes</taxon>
        <taxon>Kitasatosporales</taxon>
        <taxon>Streptomycetaceae</taxon>
        <taxon>Streptomyces</taxon>
    </lineage>
</organism>